<evidence type="ECO:0000256" key="1">
    <source>
        <dbReference type="ARBA" id="ARBA00022723"/>
    </source>
</evidence>
<keyword evidence="1" id="KW-0479">Metal-binding</keyword>
<evidence type="ECO:0000313" key="9">
    <source>
        <dbReference type="Proteomes" id="UP001328107"/>
    </source>
</evidence>
<keyword evidence="2 5" id="KW-0863">Zinc-finger</keyword>
<evidence type="ECO:0000256" key="2">
    <source>
        <dbReference type="ARBA" id="ARBA00022771"/>
    </source>
</evidence>
<proteinExistence type="predicted"/>
<organism evidence="8 9">
    <name type="scientific">Pristionchus mayeri</name>
    <dbReference type="NCBI Taxonomy" id="1317129"/>
    <lineage>
        <taxon>Eukaryota</taxon>
        <taxon>Metazoa</taxon>
        <taxon>Ecdysozoa</taxon>
        <taxon>Nematoda</taxon>
        <taxon>Chromadorea</taxon>
        <taxon>Rhabditida</taxon>
        <taxon>Rhabditina</taxon>
        <taxon>Diplogasteromorpha</taxon>
        <taxon>Diplogasteroidea</taxon>
        <taxon>Neodiplogasteridae</taxon>
        <taxon>Pristionchus</taxon>
    </lineage>
</organism>
<evidence type="ECO:0000256" key="6">
    <source>
        <dbReference type="SAM" id="MobiDB-lite"/>
    </source>
</evidence>
<dbReference type="GO" id="GO:0008270">
    <property type="term" value="F:zinc ion binding"/>
    <property type="evidence" value="ECO:0007669"/>
    <property type="project" value="UniProtKB-KW"/>
</dbReference>
<feature type="domain" description="THAP-type" evidence="7">
    <location>
        <begin position="88"/>
        <end position="169"/>
    </location>
</feature>
<keyword evidence="3" id="KW-0862">Zinc</keyword>
<evidence type="ECO:0000256" key="4">
    <source>
        <dbReference type="ARBA" id="ARBA00023125"/>
    </source>
</evidence>
<feature type="region of interest" description="Disordered" evidence="6">
    <location>
        <begin position="1"/>
        <end position="47"/>
    </location>
</feature>
<dbReference type="SUPFAM" id="SSF57716">
    <property type="entry name" value="Glucocorticoid receptor-like (DNA-binding domain)"/>
    <property type="match status" value="1"/>
</dbReference>
<comment type="caution">
    <text evidence="8">The sequence shown here is derived from an EMBL/GenBank/DDBJ whole genome shotgun (WGS) entry which is preliminary data.</text>
</comment>
<dbReference type="PROSITE" id="PS50950">
    <property type="entry name" value="ZF_THAP"/>
    <property type="match status" value="1"/>
</dbReference>
<dbReference type="EMBL" id="BTRK01000006">
    <property type="protein sequence ID" value="GMR56702.1"/>
    <property type="molecule type" value="Genomic_DNA"/>
</dbReference>
<evidence type="ECO:0000256" key="5">
    <source>
        <dbReference type="PROSITE-ProRule" id="PRU00309"/>
    </source>
</evidence>
<accession>A0AAN5D631</accession>
<dbReference type="GO" id="GO:0003677">
    <property type="term" value="F:DNA binding"/>
    <property type="evidence" value="ECO:0007669"/>
    <property type="project" value="UniProtKB-UniRule"/>
</dbReference>
<sequence>PRIENELKETPRAQHFTPYPEDDDEKEKDNTDKNESGGSEFGPPRAPLLVFNQTINGAIARLKEKQENSLTALLNKSKAGGITAKPVQIRRCVVCNHERNLTEMIRFTSNHHKRAIWVDAVRATADARQSLMDELTVSTIGPLLCTSHFRPSDFFDGSLLRPDAVPFYP</sequence>
<keyword evidence="4 5" id="KW-0238">DNA-binding</keyword>
<dbReference type="Proteomes" id="UP001328107">
    <property type="component" value="Unassembled WGS sequence"/>
</dbReference>
<evidence type="ECO:0000259" key="7">
    <source>
        <dbReference type="PROSITE" id="PS50950"/>
    </source>
</evidence>
<protein>
    <recommendedName>
        <fullName evidence="7">THAP-type domain-containing protein</fullName>
    </recommendedName>
</protein>
<dbReference type="AlphaFoldDB" id="A0AAN5D631"/>
<name>A0AAN5D631_9BILA</name>
<feature type="non-terminal residue" evidence="8">
    <location>
        <position position="1"/>
    </location>
</feature>
<evidence type="ECO:0000256" key="3">
    <source>
        <dbReference type="ARBA" id="ARBA00022833"/>
    </source>
</evidence>
<gene>
    <name evidence="8" type="ORF">PMAYCL1PPCAC_26897</name>
</gene>
<dbReference type="InterPro" id="IPR006612">
    <property type="entry name" value="THAP_Znf"/>
</dbReference>
<evidence type="ECO:0000313" key="8">
    <source>
        <dbReference type="EMBL" id="GMR56702.1"/>
    </source>
</evidence>
<feature type="non-terminal residue" evidence="8">
    <location>
        <position position="169"/>
    </location>
</feature>
<keyword evidence="9" id="KW-1185">Reference proteome</keyword>
<feature type="compositionally biased region" description="Basic and acidic residues" evidence="6">
    <location>
        <begin position="1"/>
        <end position="12"/>
    </location>
</feature>
<reference evidence="9" key="1">
    <citation type="submission" date="2022-10" db="EMBL/GenBank/DDBJ databases">
        <title>Genome assembly of Pristionchus species.</title>
        <authorList>
            <person name="Yoshida K."/>
            <person name="Sommer R.J."/>
        </authorList>
    </citation>
    <scope>NUCLEOTIDE SEQUENCE [LARGE SCALE GENOMIC DNA]</scope>
    <source>
        <strain evidence="9">RS5460</strain>
    </source>
</reference>